<dbReference type="HOGENOM" id="CLU_2106657_0_0_5"/>
<organism evidence="2 3">
    <name type="scientific">Pelagibacterium halotolerans (strain DSM 22347 / JCM 15775 / CGMCC 1.7692 / B2)</name>
    <dbReference type="NCBI Taxonomy" id="1082931"/>
    <lineage>
        <taxon>Bacteria</taxon>
        <taxon>Pseudomonadati</taxon>
        <taxon>Pseudomonadota</taxon>
        <taxon>Alphaproteobacteria</taxon>
        <taxon>Hyphomicrobiales</taxon>
        <taxon>Devosiaceae</taxon>
        <taxon>Pelagibacterium</taxon>
    </lineage>
</organism>
<proteinExistence type="predicted"/>
<reference evidence="2 3" key="1">
    <citation type="journal article" date="2012" name="J. Bacteriol.">
        <title>Complete genome sequence of Pelagibacterium halotolerans B2T.</title>
        <authorList>
            <person name="Huo Y.Y."/>
            <person name="Cheng H."/>
            <person name="Han X.F."/>
            <person name="Jiang X.W."/>
            <person name="Sun C."/>
            <person name="Zhang X.Q."/>
            <person name="Zhu X.F."/>
            <person name="Liu Y.F."/>
            <person name="Li P.F."/>
            <person name="Ni P.X."/>
            <person name="Wu M."/>
        </authorList>
    </citation>
    <scope>NUCLEOTIDE SEQUENCE [LARGE SCALE GENOMIC DNA]</scope>
    <source>
        <strain evidence="3">DSM 22347 / JCM 15775 / CGMCC 1.7692 / B2</strain>
    </source>
</reference>
<dbReference type="KEGG" id="phl:KKY_392"/>
<evidence type="ECO:0000313" key="2">
    <source>
        <dbReference type="EMBL" id="AEQ50436.1"/>
    </source>
</evidence>
<evidence type="ECO:0000313" key="3">
    <source>
        <dbReference type="Proteomes" id="UP000008850"/>
    </source>
</evidence>
<feature type="chain" id="PRO_5003468075" description="Secreted protein" evidence="1">
    <location>
        <begin position="23"/>
        <end position="115"/>
    </location>
</feature>
<feature type="signal peptide" evidence="1">
    <location>
        <begin position="1"/>
        <end position="22"/>
    </location>
</feature>
<dbReference type="Proteomes" id="UP000008850">
    <property type="component" value="Chromosome"/>
</dbReference>
<evidence type="ECO:0008006" key="4">
    <source>
        <dbReference type="Google" id="ProtNLM"/>
    </source>
</evidence>
<name>G4R9L6_PELHB</name>
<protein>
    <recommendedName>
        <fullName evidence="4">Secreted protein</fullName>
    </recommendedName>
</protein>
<dbReference type="AlphaFoldDB" id="G4R9L6"/>
<accession>G4R9L6</accession>
<dbReference type="EMBL" id="CP003075">
    <property type="protein sequence ID" value="AEQ50436.1"/>
    <property type="molecule type" value="Genomic_DNA"/>
</dbReference>
<gene>
    <name evidence="2" type="ordered locus">KKY_392</name>
</gene>
<keyword evidence="1" id="KW-0732">Signal</keyword>
<sequence length="115" mass="12341">MTRYLPILMLAFGLLLVSASFASARAPETLPADVDSFCLEASAKVAFGSEAPEKLGRCWKQMGLGILVPGCQVHAHLARVEQPPKPDTQACWPTPRDIVVDDGPPPLLDIPPPRA</sequence>
<keyword evidence="3" id="KW-1185">Reference proteome</keyword>
<evidence type="ECO:0000256" key="1">
    <source>
        <dbReference type="SAM" id="SignalP"/>
    </source>
</evidence>
<dbReference type="STRING" id="1082931.KKY_392"/>